<organism evidence="1 2">
    <name type="scientific">Streptomyces gossypii</name>
    <dbReference type="NCBI Taxonomy" id="2883101"/>
    <lineage>
        <taxon>Bacteria</taxon>
        <taxon>Bacillati</taxon>
        <taxon>Actinomycetota</taxon>
        <taxon>Actinomycetes</taxon>
        <taxon>Kitasatosporales</taxon>
        <taxon>Streptomycetaceae</taxon>
        <taxon>Streptomyces</taxon>
    </lineage>
</organism>
<dbReference type="RefSeq" id="WP_260216485.1">
    <property type="nucleotide sequence ID" value="NZ_JAJAGO010000002.1"/>
</dbReference>
<comment type="caution">
    <text evidence="1">The sequence shown here is derived from an EMBL/GenBank/DDBJ whole genome shotgun (WGS) entry which is preliminary data.</text>
</comment>
<evidence type="ECO:0000313" key="1">
    <source>
        <dbReference type="EMBL" id="MCT2589517.1"/>
    </source>
</evidence>
<name>A0ABT2JNR4_9ACTN</name>
<dbReference type="EMBL" id="JAJAGO010000002">
    <property type="protein sequence ID" value="MCT2589517.1"/>
    <property type="molecule type" value="Genomic_DNA"/>
</dbReference>
<reference evidence="1 2" key="1">
    <citation type="submission" date="2021-10" db="EMBL/GenBank/DDBJ databases">
        <title>Streptomyces gossypii sp. nov., isolated from soil collected from cotton field.</title>
        <authorList>
            <person name="Ge X."/>
            <person name="Chen X."/>
            <person name="Liu W."/>
        </authorList>
    </citation>
    <scope>NUCLEOTIDE SEQUENCE [LARGE SCALE GENOMIC DNA]</scope>
    <source>
        <strain evidence="1 2">N2-109</strain>
    </source>
</reference>
<sequence length="166" mass="18566">MRRRTGPYQRQLERCLKLCVDGRQSSADCAAIRGFQREHRLERKDGYAGLEGYRQTQIVRAGKDPNADGSCPVNVGTVVCVDMTPQLLWLRSCERLDYGPVATRTGRWGEQTRPGLHRISRRVRETAVPEGYVLPKQPVTGPYEVTSEDGVVVKLGSKRGEPGKGR</sequence>
<evidence type="ECO:0000313" key="2">
    <source>
        <dbReference type="Proteomes" id="UP001156389"/>
    </source>
</evidence>
<keyword evidence="2" id="KW-1185">Reference proteome</keyword>
<accession>A0ABT2JNR4</accession>
<proteinExistence type="predicted"/>
<gene>
    <name evidence="1" type="ORF">LHJ74_06195</name>
</gene>
<protein>
    <submittedName>
        <fullName evidence="1">Uncharacterized protein</fullName>
    </submittedName>
</protein>
<dbReference type="Proteomes" id="UP001156389">
    <property type="component" value="Unassembled WGS sequence"/>
</dbReference>